<evidence type="ECO:0000313" key="2">
    <source>
        <dbReference type="EMBL" id="KAJ1093969.1"/>
    </source>
</evidence>
<gene>
    <name evidence="2" type="ORF">NDU88_007055</name>
</gene>
<proteinExistence type="predicted"/>
<feature type="region of interest" description="Disordered" evidence="1">
    <location>
        <begin position="1"/>
        <end position="52"/>
    </location>
</feature>
<feature type="non-terminal residue" evidence="2">
    <location>
        <position position="52"/>
    </location>
</feature>
<evidence type="ECO:0000313" key="3">
    <source>
        <dbReference type="Proteomes" id="UP001066276"/>
    </source>
</evidence>
<protein>
    <submittedName>
        <fullName evidence="2">Uncharacterized protein</fullName>
    </submittedName>
</protein>
<dbReference type="AlphaFoldDB" id="A0AAV7LSI6"/>
<sequence>GQPPFHCLPQVRYSSSHSRSAAPIVAGQPPFSLPPPGERQLQPLFSLPPSGE</sequence>
<keyword evidence="3" id="KW-1185">Reference proteome</keyword>
<reference evidence="2" key="1">
    <citation type="journal article" date="2022" name="bioRxiv">
        <title>Sequencing and chromosome-scale assembly of the giantPleurodeles waltlgenome.</title>
        <authorList>
            <person name="Brown T."/>
            <person name="Elewa A."/>
            <person name="Iarovenko S."/>
            <person name="Subramanian E."/>
            <person name="Araus A.J."/>
            <person name="Petzold A."/>
            <person name="Susuki M."/>
            <person name="Suzuki K.-i.T."/>
            <person name="Hayashi T."/>
            <person name="Toyoda A."/>
            <person name="Oliveira C."/>
            <person name="Osipova E."/>
            <person name="Leigh N.D."/>
            <person name="Simon A."/>
            <person name="Yun M.H."/>
        </authorList>
    </citation>
    <scope>NUCLEOTIDE SEQUENCE</scope>
    <source>
        <strain evidence="2">20211129_DDA</strain>
        <tissue evidence="2">Liver</tissue>
    </source>
</reference>
<organism evidence="2 3">
    <name type="scientific">Pleurodeles waltl</name>
    <name type="common">Iberian ribbed newt</name>
    <dbReference type="NCBI Taxonomy" id="8319"/>
    <lineage>
        <taxon>Eukaryota</taxon>
        <taxon>Metazoa</taxon>
        <taxon>Chordata</taxon>
        <taxon>Craniata</taxon>
        <taxon>Vertebrata</taxon>
        <taxon>Euteleostomi</taxon>
        <taxon>Amphibia</taxon>
        <taxon>Batrachia</taxon>
        <taxon>Caudata</taxon>
        <taxon>Salamandroidea</taxon>
        <taxon>Salamandridae</taxon>
        <taxon>Pleurodelinae</taxon>
        <taxon>Pleurodeles</taxon>
    </lineage>
</organism>
<feature type="non-terminal residue" evidence="2">
    <location>
        <position position="1"/>
    </location>
</feature>
<dbReference type="Proteomes" id="UP001066276">
    <property type="component" value="Chromosome 11"/>
</dbReference>
<accession>A0AAV7LSI6</accession>
<comment type="caution">
    <text evidence="2">The sequence shown here is derived from an EMBL/GenBank/DDBJ whole genome shotgun (WGS) entry which is preliminary data.</text>
</comment>
<evidence type="ECO:0000256" key="1">
    <source>
        <dbReference type="SAM" id="MobiDB-lite"/>
    </source>
</evidence>
<dbReference type="EMBL" id="JANPWB010000015">
    <property type="protein sequence ID" value="KAJ1093969.1"/>
    <property type="molecule type" value="Genomic_DNA"/>
</dbReference>
<name>A0AAV7LSI6_PLEWA</name>